<proteinExistence type="predicted"/>
<dbReference type="RefSeq" id="WP_058385410.1">
    <property type="nucleotide sequence ID" value="NZ_CP013661.2"/>
</dbReference>
<sequence>MGSRIMHLIIADKVSKKLPIENKQVFLLGAISPDAAFTRKRKTDSHFFEGSLEDGTRFVNYKRFIEKYPTEILNEYALGYLTHLISDDVWMKQVYFKNNFKNRVDADPRLLERWHNDFRKLNGKLIEWFNCRYLKGELVEDILFKSAIDEIKLEDLKKFKEETLEDFIYSQEDLLKELEVYSFQQISGYIDFSIKEVIDVWLSLNKESTSSNLL</sequence>
<evidence type="ECO:0000313" key="3">
    <source>
        <dbReference type="Proteomes" id="UP000065533"/>
    </source>
</evidence>
<evidence type="ECO:0000313" key="2">
    <source>
        <dbReference type="EMBL" id="ALS78751.1"/>
    </source>
</evidence>
<name>A0ABM5WWM1_9BACL</name>
<accession>A0ABM5WWM1</accession>
<dbReference type="Proteomes" id="UP000065533">
    <property type="component" value="Chromosome"/>
</dbReference>
<gene>
    <name evidence="2" type="ORF">AUO94_08830</name>
</gene>
<protein>
    <recommendedName>
        <fullName evidence="1">Phospholipase C/D domain-containing protein</fullName>
    </recommendedName>
</protein>
<reference evidence="2" key="1">
    <citation type="submission" date="2016-01" db="EMBL/GenBank/DDBJ databases">
        <title>Complete genome of Planococcus kocurri type strain.</title>
        <authorList>
            <person name="See-Too W.S."/>
        </authorList>
    </citation>
    <scope>NUCLEOTIDE SEQUENCE [LARGE SCALE GENOMIC DNA]</scope>
    <source>
        <strain evidence="2">ATCC 43650</strain>
    </source>
</reference>
<evidence type="ECO:0000259" key="1">
    <source>
        <dbReference type="Pfam" id="PF00882"/>
    </source>
</evidence>
<organism evidence="2 3">
    <name type="scientific">Planococcus kocurii</name>
    <dbReference type="NCBI Taxonomy" id="1374"/>
    <lineage>
        <taxon>Bacteria</taxon>
        <taxon>Bacillati</taxon>
        <taxon>Bacillota</taxon>
        <taxon>Bacilli</taxon>
        <taxon>Bacillales</taxon>
        <taxon>Caryophanaceae</taxon>
        <taxon>Planococcus</taxon>
    </lineage>
</organism>
<dbReference type="EMBL" id="CP013661">
    <property type="protein sequence ID" value="ALS78751.1"/>
    <property type="molecule type" value="Genomic_DNA"/>
</dbReference>
<dbReference type="Pfam" id="PF00882">
    <property type="entry name" value="Zn_dep_PLPC"/>
    <property type="match status" value="1"/>
</dbReference>
<feature type="domain" description="Phospholipase C/D" evidence="1">
    <location>
        <begin position="6"/>
        <end position="89"/>
    </location>
</feature>
<dbReference type="InterPro" id="IPR029002">
    <property type="entry name" value="PLPC/GPLD1"/>
</dbReference>
<keyword evidence="3" id="KW-1185">Reference proteome</keyword>